<evidence type="ECO:0000256" key="3">
    <source>
        <dbReference type="ARBA" id="ARBA00011245"/>
    </source>
</evidence>
<comment type="subcellular location">
    <subcellularLocation>
        <location evidence="1">Cell outer membrane</location>
        <topology evidence="1">Lipid-anchor</topology>
    </subcellularLocation>
</comment>
<comment type="subunit">
    <text evidence="3">Monomer.</text>
</comment>
<evidence type="ECO:0000256" key="7">
    <source>
        <dbReference type="ARBA" id="ARBA00022927"/>
    </source>
</evidence>
<dbReference type="InterPro" id="IPR004565">
    <property type="entry name" value="OM_lipoprot_LolB"/>
</dbReference>
<proteinExistence type="inferred from homology"/>
<dbReference type="Proteomes" id="UP000286934">
    <property type="component" value="Unassembled WGS sequence"/>
</dbReference>
<accession>A0A432WY63</accession>
<evidence type="ECO:0000256" key="9">
    <source>
        <dbReference type="ARBA" id="ARBA00023139"/>
    </source>
</evidence>
<evidence type="ECO:0000256" key="5">
    <source>
        <dbReference type="ARBA" id="ARBA00022448"/>
    </source>
</evidence>
<dbReference type="InterPro" id="IPR029046">
    <property type="entry name" value="LolA/LolB/LppX"/>
</dbReference>
<dbReference type="SUPFAM" id="SSF89392">
    <property type="entry name" value="Prokaryotic lipoproteins and lipoprotein localization factors"/>
    <property type="match status" value="1"/>
</dbReference>
<keyword evidence="5" id="KW-0813">Transport</keyword>
<keyword evidence="9" id="KW-0564">Palmitate</keyword>
<dbReference type="Gene3D" id="2.50.20.10">
    <property type="entry name" value="Lipoprotein localisation LolA/LolB/LppX"/>
    <property type="match status" value="1"/>
</dbReference>
<evidence type="ECO:0000313" key="14">
    <source>
        <dbReference type="Proteomes" id="UP000286934"/>
    </source>
</evidence>
<keyword evidence="6" id="KW-0732">Signal</keyword>
<dbReference type="RefSeq" id="WP_126805916.1">
    <property type="nucleotide sequence ID" value="NZ_PIPP01000001.1"/>
</dbReference>
<reference evidence="14" key="1">
    <citation type="journal article" date="2018" name="Front. Microbiol.">
        <title>Genome-Based Analysis Reveals the Taxonomy and Diversity of the Family Idiomarinaceae.</title>
        <authorList>
            <person name="Liu Y."/>
            <person name="Lai Q."/>
            <person name="Shao Z."/>
        </authorList>
    </citation>
    <scope>NUCLEOTIDE SEQUENCE [LARGE SCALE GENOMIC DNA]</scope>
    <source>
        <strain evidence="14">AIS</strain>
    </source>
</reference>
<comment type="caution">
    <text evidence="13">The sequence shown here is derived from an EMBL/GenBank/DDBJ whole genome shotgun (WGS) entry which is preliminary data.</text>
</comment>
<evidence type="ECO:0000256" key="8">
    <source>
        <dbReference type="ARBA" id="ARBA00023136"/>
    </source>
</evidence>
<name>A0A432WY63_9GAMM</name>
<keyword evidence="12 13" id="KW-0449">Lipoprotein</keyword>
<gene>
    <name evidence="13" type="primary">lolB</name>
    <name evidence="13" type="ORF">CWE13_03385</name>
</gene>
<evidence type="ECO:0000256" key="10">
    <source>
        <dbReference type="ARBA" id="ARBA00023186"/>
    </source>
</evidence>
<dbReference type="NCBIfam" id="TIGR00548">
    <property type="entry name" value="lolB"/>
    <property type="match status" value="1"/>
</dbReference>
<evidence type="ECO:0000256" key="1">
    <source>
        <dbReference type="ARBA" id="ARBA00004459"/>
    </source>
</evidence>
<dbReference type="CDD" id="cd16326">
    <property type="entry name" value="LolB"/>
    <property type="match status" value="1"/>
</dbReference>
<sequence>MLSSIIPLKSLRARLNGGYFQNAAIDKTQHHHNPQETNVRMKRLQLFSIFCMSIFLTACATRPAIDGDTYTARQIDTNLIEQQQQSLAQLEQFGLQGNVAFFDDAADVRDAARFNWNKTPDATNFRLYHQLAGTLARLEQSENLSVLIDRDGNRYEGSDLNVLLLQHTGMVIPFSLLNQAITGAEPDARLRQKRWYANGALATYEAEFTLGAWAEERWVLEFGDYRSVPYADQPLLLPHRIEASRNNIRVHLRISRWRLEVGENAN</sequence>
<dbReference type="EMBL" id="PIPP01000001">
    <property type="protein sequence ID" value="RUO38699.1"/>
    <property type="molecule type" value="Genomic_DNA"/>
</dbReference>
<dbReference type="AlphaFoldDB" id="A0A432WY63"/>
<evidence type="ECO:0000256" key="4">
    <source>
        <dbReference type="ARBA" id="ARBA00016202"/>
    </source>
</evidence>
<keyword evidence="10" id="KW-0143">Chaperone</keyword>
<organism evidence="13 14">
    <name type="scientific">Aliidiomarina shirensis</name>
    <dbReference type="NCBI Taxonomy" id="1048642"/>
    <lineage>
        <taxon>Bacteria</taxon>
        <taxon>Pseudomonadati</taxon>
        <taxon>Pseudomonadota</taxon>
        <taxon>Gammaproteobacteria</taxon>
        <taxon>Alteromonadales</taxon>
        <taxon>Idiomarinaceae</taxon>
        <taxon>Aliidiomarina</taxon>
    </lineage>
</organism>
<dbReference type="Pfam" id="PF03550">
    <property type="entry name" value="LolB"/>
    <property type="match status" value="1"/>
</dbReference>
<evidence type="ECO:0000256" key="6">
    <source>
        <dbReference type="ARBA" id="ARBA00022729"/>
    </source>
</evidence>
<comment type="similarity">
    <text evidence="2">Belongs to the LolB family.</text>
</comment>
<dbReference type="GO" id="GO:0009279">
    <property type="term" value="C:cell outer membrane"/>
    <property type="evidence" value="ECO:0007669"/>
    <property type="project" value="UniProtKB-SubCell"/>
</dbReference>
<keyword evidence="8" id="KW-0472">Membrane</keyword>
<keyword evidence="7" id="KW-0653">Protein transport</keyword>
<evidence type="ECO:0000256" key="12">
    <source>
        <dbReference type="ARBA" id="ARBA00023288"/>
    </source>
</evidence>
<protein>
    <recommendedName>
        <fullName evidence="4">Outer-membrane lipoprotein LolB</fullName>
    </recommendedName>
</protein>
<keyword evidence="11" id="KW-0998">Cell outer membrane</keyword>
<evidence type="ECO:0000256" key="11">
    <source>
        <dbReference type="ARBA" id="ARBA00023237"/>
    </source>
</evidence>
<keyword evidence="14" id="KW-1185">Reference proteome</keyword>
<dbReference type="OrthoDB" id="6237392at2"/>
<evidence type="ECO:0000313" key="13">
    <source>
        <dbReference type="EMBL" id="RUO38699.1"/>
    </source>
</evidence>
<dbReference type="GO" id="GO:0015031">
    <property type="term" value="P:protein transport"/>
    <property type="evidence" value="ECO:0007669"/>
    <property type="project" value="UniProtKB-KW"/>
</dbReference>
<evidence type="ECO:0000256" key="2">
    <source>
        <dbReference type="ARBA" id="ARBA00009696"/>
    </source>
</evidence>